<evidence type="ECO:0000313" key="2">
    <source>
        <dbReference type="EMBL" id="MFC5519255.1"/>
    </source>
</evidence>
<sequence length="68" mass="7078">MSELPQAFASATPATAAINPASTDETSKRMAAPLGHLHGIELHGTEGRVAARSTGDIERGYHVAKPLL</sequence>
<keyword evidence="3" id="KW-1185">Reference proteome</keyword>
<proteinExistence type="predicted"/>
<gene>
    <name evidence="2" type="ORF">ACFPP9_26055</name>
</gene>
<reference evidence="3" key="1">
    <citation type="journal article" date="2019" name="Int. J. Syst. Evol. Microbiol.">
        <title>The Global Catalogue of Microorganisms (GCM) 10K type strain sequencing project: providing services to taxonomists for standard genome sequencing and annotation.</title>
        <authorList>
            <consortium name="The Broad Institute Genomics Platform"/>
            <consortium name="The Broad Institute Genome Sequencing Center for Infectious Disease"/>
            <person name="Wu L."/>
            <person name="Ma J."/>
        </authorList>
    </citation>
    <scope>NUCLEOTIDE SEQUENCE [LARGE SCALE GENOMIC DNA]</scope>
    <source>
        <strain evidence="3">KACC 12633</strain>
    </source>
</reference>
<feature type="compositionally biased region" description="Low complexity" evidence="1">
    <location>
        <begin position="1"/>
        <end position="23"/>
    </location>
</feature>
<comment type="caution">
    <text evidence="2">The sequence shown here is derived from an EMBL/GenBank/DDBJ whole genome shotgun (WGS) entry which is preliminary data.</text>
</comment>
<feature type="region of interest" description="Disordered" evidence="1">
    <location>
        <begin position="1"/>
        <end position="28"/>
    </location>
</feature>
<dbReference type="RefSeq" id="WP_266345958.1">
    <property type="nucleotide sequence ID" value="NZ_JAPKNH010000012.1"/>
</dbReference>
<dbReference type="EMBL" id="JBHSML010000033">
    <property type="protein sequence ID" value="MFC5519255.1"/>
    <property type="molecule type" value="Genomic_DNA"/>
</dbReference>
<organism evidence="2 3">
    <name type="scientific">Kaistia terrae</name>
    <dbReference type="NCBI Taxonomy" id="537017"/>
    <lineage>
        <taxon>Bacteria</taxon>
        <taxon>Pseudomonadati</taxon>
        <taxon>Pseudomonadota</taxon>
        <taxon>Alphaproteobacteria</taxon>
        <taxon>Hyphomicrobiales</taxon>
        <taxon>Kaistiaceae</taxon>
        <taxon>Kaistia</taxon>
    </lineage>
</organism>
<accession>A0ABW0Q3C9</accession>
<dbReference type="Proteomes" id="UP001596150">
    <property type="component" value="Unassembled WGS sequence"/>
</dbReference>
<name>A0ABW0Q3C9_9HYPH</name>
<evidence type="ECO:0000256" key="1">
    <source>
        <dbReference type="SAM" id="MobiDB-lite"/>
    </source>
</evidence>
<protein>
    <submittedName>
        <fullName evidence="2">Uncharacterized protein</fullName>
    </submittedName>
</protein>
<evidence type="ECO:0000313" key="3">
    <source>
        <dbReference type="Proteomes" id="UP001596150"/>
    </source>
</evidence>